<comment type="caution">
    <text evidence="1">The sequence shown here is derived from an EMBL/GenBank/DDBJ whole genome shotgun (WGS) entry which is preliminary data.</text>
</comment>
<gene>
    <name evidence="1" type="ORF">P7K49_003905</name>
</gene>
<dbReference type="Proteomes" id="UP001266305">
    <property type="component" value="Unassembled WGS sequence"/>
</dbReference>
<dbReference type="EMBL" id="JASSZA010000002">
    <property type="protein sequence ID" value="KAK2117019.1"/>
    <property type="molecule type" value="Genomic_DNA"/>
</dbReference>
<proteinExistence type="predicted"/>
<protein>
    <submittedName>
        <fullName evidence="1">Uncharacterized protein</fullName>
    </submittedName>
</protein>
<sequence length="141" mass="15165">MPPSYPASHAARSKDTGQADTQCGLILQTTDALSSARNPSASDVAPLPIQAQAVRRRDRANPYLCIKLFQTLNKSDATLERSTKESHCAVIMKESVAGKTLLLARSPTAFKCQPVKWLLYLSLGSGILEGPHEHSSPEPGP</sequence>
<evidence type="ECO:0000313" key="1">
    <source>
        <dbReference type="EMBL" id="KAK2117019.1"/>
    </source>
</evidence>
<evidence type="ECO:0000313" key="2">
    <source>
        <dbReference type="Proteomes" id="UP001266305"/>
    </source>
</evidence>
<accession>A0ABQ9W5V9</accession>
<name>A0ABQ9W5V9_SAGOE</name>
<keyword evidence="2" id="KW-1185">Reference proteome</keyword>
<organism evidence="1 2">
    <name type="scientific">Saguinus oedipus</name>
    <name type="common">Cotton-top tamarin</name>
    <name type="synonym">Oedipomidas oedipus</name>
    <dbReference type="NCBI Taxonomy" id="9490"/>
    <lineage>
        <taxon>Eukaryota</taxon>
        <taxon>Metazoa</taxon>
        <taxon>Chordata</taxon>
        <taxon>Craniata</taxon>
        <taxon>Vertebrata</taxon>
        <taxon>Euteleostomi</taxon>
        <taxon>Mammalia</taxon>
        <taxon>Eutheria</taxon>
        <taxon>Euarchontoglires</taxon>
        <taxon>Primates</taxon>
        <taxon>Haplorrhini</taxon>
        <taxon>Platyrrhini</taxon>
        <taxon>Cebidae</taxon>
        <taxon>Callitrichinae</taxon>
        <taxon>Saguinus</taxon>
    </lineage>
</organism>
<reference evidence="1 2" key="1">
    <citation type="submission" date="2023-05" db="EMBL/GenBank/DDBJ databases">
        <title>B98-5 Cell Line De Novo Hybrid Assembly: An Optical Mapping Approach.</title>
        <authorList>
            <person name="Kananen K."/>
            <person name="Auerbach J.A."/>
            <person name="Kautto E."/>
            <person name="Blachly J.S."/>
        </authorList>
    </citation>
    <scope>NUCLEOTIDE SEQUENCE [LARGE SCALE GENOMIC DNA]</scope>
    <source>
        <strain evidence="1">B95-8</strain>
        <tissue evidence="1">Cell line</tissue>
    </source>
</reference>